<accession>A0ABS2FDU1</accession>
<feature type="transmembrane region" description="Helical" evidence="1">
    <location>
        <begin position="117"/>
        <end position="136"/>
    </location>
</feature>
<evidence type="ECO:0000313" key="2">
    <source>
        <dbReference type="EMBL" id="MBM6818103.1"/>
    </source>
</evidence>
<keyword evidence="3" id="KW-1185">Reference proteome</keyword>
<protein>
    <recommendedName>
        <fullName evidence="4">DUF3592 domain-containing protein</fullName>
    </recommendedName>
</protein>
<name>A0ABS2FDU1_9CLOT</name>
<dbReference type="EMBL" id="JACJLL010000006">
    <property type="protein sequence ID" value="MBM6818103.1"/>
    <property type="molecule type" value="Genomic_DNA"/>
</dbReference>
<evidence type="ECO:0008006" key="4">
    <source>
        <dbReference type="Google" id="ProtNLM"/>
    </source>
</evidence>
<keyword evidence="1" id="KW-1133">Transmembrane helix</keyword>
<reference evidence="2 3" key="1">
    <citation type="journal article" date="2021" name="Sci. Rep.">
        <title>The distribution of antibiotic resistance genes in chicken gut microbiota commensals.</title>
        <authorList>
            <person name="Juricova H."/>
            <person name="Matiasovicova J."/>
            <person name="Kubasova T."/>
            <person name="Cejkova D."/>
            <person name="Rychlik I."/>
        </authorList>
    </citation>
    <scope>NUCLEOTIDE SEQUENCE [LARGE SCALE GENOMIC DNA]</scope>
    <source>
        <strain evidence="2 3">An435</strain>
    </source>
</reference>
<dbReference type="Proteomes" id="UP000767334">
    <property type="component" value="Unassembled WGS sequence"/>
</dbReference>
<dbReference type="RefSeq" id="WP_148321903.1">
    <property type="nucleotide sequence ID" value="NZ_JACJLL010000006.1"/>
</dbReference>
<evidence type="ECO:0000313" key="3">
    <source>
        <dbReference type="Proteomes" id="UP000767334"/>
    </source>
</evidence>
<proteinExistence type="predicted"/>
<feature type="transmembrane region" description="Helical" evidence="1">
    <location>
        <begin position="6"/>
        <end position="28"/>
    </location>
</feature>
<comment type="caution">
    <text evidence="2">The sequence shown here is derived from an EMBL/GenBank/DDBJ whole genome shotgun (WGS) entry which is preliminary data.</text>
</comment>
<gene>
    <name evidence="2" type="ORF">H6A19_01910</name>
</gene>
<sequence length="137" mass="15735">MFSAIMLLGASILMIISVKLFINQMNLINNGVKKKARVVELQSFSYITYGTERNKIYNVDINPVLEIDLGNEKLRIDYHDYDEMSDLNEGDEVELIYPEGNIKKITRYSKYELLKKSVCFGIIAFIIMVISIGLMLI</sequence>
<organism evidence="2 3">
    <name type="scientific">Clostridium saudiense</name>
    <dbReference type="NCBI Taxonomy" id="1414720"/>
    <lineage>
        <taxon>Bacteria</taxon>
        <taxon>Bacillati</taxon>
        <taxon>Bacillota</taxon>
        <taxon>Clostridia</taxon>
        <taxon>Eubacteriales</taxon>
        <taxon>Clostridiaceae</taxon>
        <taxon>Clostridium</taxon>
    </lineage>
</organism>
<evidence type="ECO:0000256" key="1">
    <source>
        <dbReference type="SAM" id="Phobius"/>
    </source>
</evidence>
<keyword evidence="1" id="KW-0812">Transmembrane</keyword>
<keyword evidence="1" id="KW-0472">Membrane</keyword>